<protein>
    <submittedName>
        <fullName evidence="1">Unannotated protein</fullName>
    </submittedName>
</protein>
<dbReference type="EMBL" id="CAFBLS010000275">
    <property type="protein sequence ID" value="CAB4885558.1"/>
    <property type="molecule type" value="Genomic_DNA"/>
</dbReference>
<accession>A0A6J7EVH4</accession>
<dbReference type="AlphaFoldDB" id="A0A6J7EVH4"/>
<sequence>MLKWLFAGGGWSTPSRDLLVMGPKGVVRGVGATGTLELTRGETGTTGMTAVMVGAGQEPDPATTLAPASSSLSSTSLRVSPFDINATKENRGAYGVSGVVGTPGCAQGLGLQPPTPNPCIAGS</sequence>
<organism evidence="1">
    <name type="scientific">freshwater metagenome</name>
    <dbReference type="NCBI Taxonomy" id="449393"/>
    <lineage>
        <taxon>unclassified sequences</taxon>
        <taxon>metagenomes</taxon>
        <taxon>ecological metagenomes</taxon>
    </lineage>
</organism>
<proteinExistence type="predicted"/>
<reference evidence="1" key="1">
    <citation type="submission" date="2020-05" db="EMBL/GenBank/DDBJ databases">
        <authorList>
            <person name="Chiriac C."/>
            <person name="Salcher M."/>
            <person name="Ghai R."/>
            <person name="Kavagutti S V."/>
        </authorList>
    </citation>
    <scope>NUCLEOTIDE SEQUENCE</scope>
</reference>
<evidence type="ECO:0000313" key="1">
    <source>
        <dbReference type="EMBL" id="CAB4885558.1"/>
    </source>
</evidence>
<gene>
    <name evidence="1" type="ORF">UFOPK3402_01772</name>
</gene>
<name>A0A6J7EVH4_9ZZZZ</name>